<dbReference type="RefSeq" id="XP_002178586.1">
    <property type="nucleotide sequence ID" value="XM_002178550.1"/>
</dbReference>
<dbReference type="PaxDb" id="2850-Phatr44536"/>
<dbReference type="Gene3D" id="1.25.40.20">
    <property type="entry name" value="Ankyrin repeat-containing domain"/>
    <property type="match status" value="1"/>
</dbReference>
<dbReference type="InterPro" id="IPR036770">
    <property type="entry name" value="Ankyrin_rpt-contain_sf"/>
</dbReference>
<dbReference type="HOGENOM" id="CLU_502026_0_0_1"/>
<keyword evidence="3" id="KW-1185">Reference proteome</keyword>
<dbReference type="GeneID" id="7197788"/>
<feature type="compositionally biased region" description="Basic residues" evidence="1">
    <location>
        <begin position="386"/>
        <end position="395"/>
    </location>
</feature>
<reference evidence="2 3" key="1">
    <citation type="journal article" date="2008" name="Nature">
        <title>The Phaeodactylum genome reveals the evolutionary history of diatom genomes.</title>
        <authorList>
            <person name="Bowler C."/>
            <person name="Allen A.E."/>
            <person name="Badger J.H."/>
            <person name="Grimwood J."/>
            <person name="Jabbari K."/>
            <person name="Kuo A."/>
            <person name="Maheswari U."/>
            <person name="Martens C."/>
            <person name="Maumus F."/>
            <person name="Otillar R.P."/>
            <person name="Rayko E."/>
            <person name="Salamov A."/>
            <person name="Vandepoele K."/>
            <person name="Beszteri B."/>
            <person name="Gruber A."/>
            <person name="Heijde M."/>
            <person name="Katinka M."/>
            <person name="Mock T."/>
            <person name="Valentin K."/>
            <person name="Verret F."/>
            <person name="Berges J.A."/>
            <person name="Brownlee C."/>
            <person name="Cadoret J.P."/>
            <person name="Chiovitti A."/>
            <person name="Choi C.J."/>
            <person name="Coesel S."/>
            <person name="De Martino A."/>
            <person name="Detter J.C."/>
            <person name="Durkin C."/>
            <person name="Falciatore A."/>
            <person name="Fournet J."/>
            <person name="Haruta M."/>
            <person name="Huysman M.J."/>
            <person name="Jenkins B.D."/>
            <person name="Jiroutova K."/>
            <person name="Jorgensen R.E."/>
            <person name="Joubert Y."/>
            <person name="Kaplan A."/>
            <person name="Kroger N."/>
            <person name="Kroth P.G."/>
            <person name="La Roche J."/>
            <person name="Lindquist E."/>
            <person name="Lommer M."/>
            <person name="Martin-Jezequel V."/>
            <person name="Lopez P.J."/>
            <person name="Lucas S."/>
            <person name="Mangogna M."/>
            <person name="McGinnis K."/>
            <person name="Medlin L.K."/>
            <person name="Montsant A."/>
            <person name="Oudot-Le Secq M.P."/>
            <person name="Napoli C."/>
            <person name="Obornik M."/>
            <person name="Parker M.S."/>
            <person name="Petit J.L."/>
            <person name="Porcel B.M."/>
            <person name="Poulsen N."/>
            <person name="Robison M."/>
            <person name="Rychlewski L."/>
            <person name="Rynearson T.A."/>
            <person name="Schmutz J."/>
            <person name="Shapiro H."/>
            <person name="Siaut M."/>
            <person name="Stanley M."/>
            <person name="Sussman M.R."/>
            <person name="Taylor A.R."/>
            <person name="Vardi A."/>
            <person name="von Dassow P."/>
            <person name="Vyverman W."/>
            <person name="Willis A."/>
            <person name="Wyrwicz L.S."/>
            <person name="Rokhsar D.S."/>
            <person name="Weissenbach J."/>
            <person name="Armbrust E.V."/>
            <person name="Green B.R."/>
            <person name="Van de Peer Y."/>
            <person name="Grigoriev I.V."/>
        </authorList>
    </citation>
    <scope>NUCLEOTIDE SEQUENCE [LARGE SCALE GENOMIC DNA]</scope>
    <source>
        <strain evidence="2 3">CCAP 1055/1</strain>
    </source>
</reference>
<organism evidence="2 3">
    <name type="scientific">Phaeodactylum tricornutum (strain CCAP 1055/1)</name>
    <dbReference type="NCBI Taxonomy" id="556484"/>
    <lineage>
        <taxon>Eukaryota</taxon>
        <taxon>Sar</taxon>
        <taxon>Stramenopiles</taxon>
        <taxon>Ochrophyta</taxon>
        <taxon>Bacillariophyta</taxon>
        <taxon>Bacillariophyceae</taxon>
        <taxon>Bacillariophycidae</taxon>
        <taxon>Naviculales</taxon>
        <taxon>Phaeodactylaceae</taxon>
        <taxon>Phaeodactylum</taxon>
    </lineage>
</organism>
<protein>
    <recommendedName>
        <fullName evidence="4">Ankyrin repeat protein</fullName>
    </recommendedName>
</protein>
<dbReference type="Proteomes" id="UP000000759">
    <property type="component" value="Chromosome 4"/>
</dbReference>
<name>B7FUF6_PHATC</name>
<accession>B7FUF6</accession>
<dbReference type="eggNOG" id="ENOG502SRGQ">
    <property type="taxonomic scope" value="Eukaryota"/>
</dbReference>
<dbReference type="KEGG" id="pti:PHATRDRAFT_44536"/>
<gene>
    <name evidence="2" type="ORF">PHATRDRAFT_44536</name>
</gene>
<dbReference type="OMA" id="ERWHTTH"/>
<dbReference type="AlphaFoldDB" id="B7FUF6"/>
<dbReference type="EMBL" id="CM000607">
    <property type="protein sequence ID" value="EEC50251.1"/>
    <property type="molecule type" value="Genomic_DNA"/>
</dbReference>
<feature type="region of interest" description="Disordered" evidence="1">
    <location>
        <begin position="382"/>
        <end position="402"/>
    </location>
</feature>
<evidence type="ECO:0000313" key="3">
    <source>
        <dbReference type="Proteomes" id="UP000000759"/>
    </source>
</evidence>
<evidence type="ECO:0000256" key="1">
    <source>
        <dbReference type="SAM" id="MobiDB-lite"/>
    </source>
</evidence>
<dbReference type="OrthoDB" id="49032at2759"/>
<dbReference type="SUPFAM" id="SSF48403">
    <property type="entry name" value="Ankyrin repeat"/>
    <property type="match status" value="1"/>
</dbReference>
<evidence type="ECO:0000313" key="2">
    <source>
        <dbReference type="EMBL" id="EEC50251.1"/>
    </source>
</evidence>
<reference evidence="3" key="2">
    <citation type="submission" date="2008-08" db="EMBL/GenBank/DDBJ databases">
        <authorList>
            <consortium name="Diatom Consortium"/>
            <person name="Grigoriev I."/>
            <person name="Grimwood J."/>
            <person name="Kuo A."/>
            <person name="Otillar R.P."/>
            <person name="Salamov A."/>
            <person name="Detter J.C."/>
            <person name="Lindquist E."/>
            <person name="Shapiro H."/>
            <person name="Lucas S."/>
            <person name="Glavina del Rio T."/>
            <person name="Pitluck S."/>
            <person name="Rokhsar D."/>
            <person name="Bowler C."/>
        </authorList>
    </citation>
    <scope>GENOME REANNOTATION</scope>
    <source>
        <strain evidence="3">CCAP 1055/1</strain>
    </source>
</reference>
<evidence type="ECO:0008006" key="4">
    <source>
        <dbReference type="Google" id="ProtNLM"/>
    </source>
</evidence>
<proteinExistence type="predicted"/>
<dbReference type="InParanoid" id="B7FUF6"/>
<sequence length="543" mass="59304">MRPGPVRDGIEQIVCESGNQPQLVLLSLSSPSTDDVHDGLRPIPVPCVHSHRPLHCSHERLLGEKVGMDAWDKLFSSIKGLPSSAAFETVSSTLSPILDDLDAGYKDDPPRLPLERARVNALTLACDLGQAEVVRWIVDRWEAVSNSARDDPVVLSLLGSPCDASPEEHGGNFPAHHAALAGCVPVLDMLARLLLCTSTQDAARTFVDTKMWARRMDCVRYLGSQTNAHGDTPLMMASVSGHVTFLQEWVYLASEDTEPAVDPCLQKILQVRNASHDSALSLACGHGREDVVQFLLHGDGMKDWESLATFEDVCIARAVLKRLDGIVRSREHEGSDQGLTDLIMKRASIQVCLEWVEASLTRKANNLAAELSLDECRRKNTLPAARKPRSKRRTAKSQVTKDVCVAGASPRSSSIETDEAASVNLTQLADGTRAVVVEGTLEDIPPDVLPMSNETALSKSVNQLLRERWHTTHQDSEIDAVMDALCLDVSMLLLTPHGMALHLSPSQLDAVDRILEKQQLAVQQARCIQDRLHGSGSSVQRSL</sequence>